<keyword evidence="3" id="KW-1185">Reference proteome</keyword>
<feature type="compositionally biased region" description="Basic residues" evidence="1">
    <location>
        <begin position="52"/>
        <end position="64"/>
    </location>
</feature>
<sequence length="213" mass="24097">MSLNSFTNEYYDRSEQENFFTDQIVFVLVRGPLRRVGETHALDQGGSELRYRSRSRCPKNKASGHQKEKLESSRRYLLQRAPEKKKRGLAKISSPRSRAEAPQTRPAHGPRETNSALRCNVDNGGLLSEDRFSFYAILFAAEKKKNRKINDGPLRELRSLTFVILKKYIVEANLASGGLSIIPAVSRHNFDIDTKGPSTFVSILPESEDNTLL</sequence>
<dbReference type="AlphaFoldDB" id="A0A4C1T0Q8"/>
<dbReference type="EMBL" id="BGZK01000025">
    <property type="protein sequence ID" value="GBP07120.1"/>
    <property type="molecule type" value="Genomic_DNA"/>
</dbReference>
<protein>
    <submittedName>
        <fullName evidence="2">Uncharacterized protein</fullName>
    </submittedName>
</protein>
<organism evidence="2 3">
    <name type="scientific">Eumeta variegata</name>
    <name type="common">Bagworm moth</name>
    <name type="synonym">Eumeta japonica</name>
    <dbReference type="NCBI Taxonomy" id="151549"/>
    <lineage>
        <taxon>Eukaryota</taxon>
        <taxon>Metazoa</taxon>
        <taxon>Ecdysozoa</taxon>
        <taxon>Arthropoda</taxon>
        <taxon>Hexapoda</taxon>
        <taxon>Insecta</taxon>
        <taxon>Pterygota</taxon>
        <taxon>Neoptera</taxon>
        <taxon>Endopterygota</taxon>
        <taxon>Lepidoptera</taxon>
        <taxon>Glossata</taxon>
        <taxon>Ditrysia</taxon>
        <taxon>Tineoidea</taxon>
        <taxon>Psychidae</taxon>
        <taxon>Oiketicinae</taxon>
        <taxon>Eumeta</taxon>
    </lineage>
</organism>
<evidence type="ECO:0000313" key="3">
    <source>
        <dbReference type="Proteomes" id="UP000299102"/>
    </source>
</evidence>
<feature type="compositionally biased region" description="Basic and acidic residues" evidence="1">
    <location>
        <begin position="65"/>
        <end position="74"/>
    </location>
</feature>
<gene>
    <name evidence="2" type="ORF">EVAR_92037_1</name>
</gene>
<dbReference type="Proteomes" id="UP000299102">
    <property type="component" value="Unassembled WGS sequence"/>
</dbReference>
<feature type="region of interest" description="Disordered" evidence="1">
    <location>
        <begin position="46"/>
        <end position="116"/>
    </location>
</feature>
<reference evidence="2 3" key="1">
    <citation type="journal article" date="2019" name="Commun. Biol.">
        <title>The bagworm genome reveals a unique fibroin gene that provides high tensile strength.</title>
        <authorList>
            <person name="Kono N."/>
            <person name="Nakamura H."/>
            <person name="Ohtoshi R."/>
            <person name="Tomita M."/>
            <person name="Numata K."/>
            <person name="Arakawa K."/>
        </authorList>
    </citation>
    <scope>NUCLEOTIDE SEQUENCE [LARGE SCALE GENOMIC DNA]</scope>
</reference>
<accession>A0A4C1T0Q8</accession>
<name>A0A4C1T0Q8_EUMVA</name>
<evidence type="ECO:0000313" key="2">
    <source>
        <dbReference type="EMBL" id="GBP07120.1"/>
    </source>
</evidence>
<proteinExistence type="predicted"/>
<comment type="caution">
    <text evidence="2">The sequence shown here is derived from an EMBL/GenBank/DDBJ whole genome shotgun (WGS) entry which is preliminary data.</text>
</comment>
<evidence type="ECO:0000256" key="1">
    <source>
        <dbReference type="SAM" id="MobiDB-lite"/>
    </source>
</evidence>